<name>A0A1M5XUP6_9BACT</name>
<keyword evidence="2" id="KW-1185">Reference proteome</keyword>
<evidence type="ECO:0000313" key="1">
    <source>
        <dbReference type="EMBL" id="SHI03520.1"/>
    </source>
</evidence>
<proteinExistence type="predicted"/>
<reference evidence="1 2" key="1">
    <citation type="submission" date="2016-11" db="EMBL/GenBank/DDBJ databases">
        <authorList>
            <person name="Jaros S."/>
            <person name="Januszkiewicz K."/>
            <person name="Wedrychowicz H."/>
        </authorList>
    </citation>
    <scope>NUCLEOTIDE SEQUENCE [LARGE SCALE GENOMIC DNA]</scope>
    <source>
        <strain evidence="1 2">DSM 9705</strain>
    </source>
</reference>
<dbReference type="AlphaFoldDB" id="A0A1M5XUP6"/>
<gene>
    <name evidence="1" type="ORF">SAMN02745124_03372</name>
</gene>
<accession>A0A1M5XUP6</accession>
<evidence type="ECO:0000313" key="2">
    <source>
        <dbReference type="Proteomes" id="UP000184139"/>
    </source>
</evidence>
<dbReference type="Proteomes" id="UP000184139">
    <property type="component" value="Unassembled WGS sequence"/>
</dbReference>
<sequence>MSGKIFFRERQKIREGAQTPRYRIIAISGVDLKVYGNHLRMTELEQIAGATGAELIALKRGPKHT</sequence>
<dbReference type="OrthoDB" id="5459352at2"/>
<dbReference type="RefSeq" id="WP_073377819.1">
    <property type="nucleotide sequence ID" value="NZ_FQXS01000023.1"/>
</dbReference>
<dbReference type="EMBL" id="FQXS01000023">
    <property type="protein sequence ID" value="SHI03520.1"/>
    <property type="molecule type" value="Genomic_DNA"/>
</dbReference>
<organism evidence="1 2">
    <name type="scientific">Desulfofustis glycolicus DSM 9705</name>
    <dbReference type="NCBI Taxonomy" id="1121409"/>
    <lineage>
        <taxon>Bacteria</taxon>
        <taxon>Pseudomonadati</taxon>
        <taxon>Thermodesulfobacteriota</taxon>
        <taxon>Desulfobulbia</taxon>
        <taxon>Desulfobulbales</taxon>
        <taxon>Desulfocapsaceae</taxon>
        <taxon>Desulfofustis</taxon>
    </lineage>
</organism>
<protein>
    <submittedName>
        <fullName evidence="1">Uncharacterized protein</fullName>
    </submittedName>
</protein>